<dbReference type="SUPFAM" id="SSF54236">
    <property type="entry name" value="Ubiquitin-like"/>
    <property type="match status" value="1"/>
</dbReference>
<gene>
    <name evidence="2" type="ORF">UFOPK3444_00432</name>
</gene>
<dbReference type="InterPro" id="IPR000626">
    <property type="entry name" value="Ubiquitin-like_dom"/>
</dbReference>
<name>A0A6J7DB47_9ZZZZ</name>
<dbReference type="EMBL" id="CAFBLU010000005">
    <property type="protein sequence ID" value="CAB4865629.1"/>
    <property type="molecule type" value="Genomic_DNA"/>
</dbReference>
<dbReference type="Pfam" id="PF00240">
    <property type="entry name" value="ubiquitin"/>
    <property type="match status" value="1"/>
</dbReference>
<dbReference type="PRINTS" id="PR00348">
    <property type="entry name" value="UBIQUITIN"/>
</dbReference>
<dbReference type="AlphaFoldDB" id="A0A6J7DB47"/>
<dbReference type="SMART" id="SM00213">
    <property type="entry name" value="UBQ"/>
    <property type="match status" value="1"/>
</dbReference>
<evidence type="ECO:0000313" key="2">
    <source>
        <dbReference type="EMBL" id="CAB4865629.1"/>
    </source>
</evidence>
<sequence length="206" mass="23124">MTMRKHLLLATTLVSVIFAVAPASAMGMQLYVRDEVGRHMTVEVEPSDKISRVKTEIEDRSGQHPSQIRLIFAGKILGDDRTVSDYNIQKESTLHLINFCSSWTYVPQSLSVNMKRNPGTQRSVLRIVKSDPCPGEVEYSITPHQPSGTALPVSARTVPLNSTVTLHRGAVAFWVRIRNVGSVDRLVWNLWSPWSRTRTKPGLFGW</sequence>
<dbReference type="InterPro" id="IPR029071">
    <property type="entry name" value="Ubiquitin-like_domsf"/>
</dbReference>
<accession>A0A6J7DB47</accession>
<dbReference type="InterPro" id="IPR050158">
    <property type="entry name" value="Ubiquitin_ubiquitin-like"/>
</dbReference>
<evidence type="ECO:0000259" key="1">
    <source>
        <dbReference type="PROSITE" id="PS50053"/>
    </source>
</evidence>
<dbReference type="InterPro" id="IPR019956">
    <property type="entry name" value="Ubiquitin_dom"/>
</dbReference>
<protein>
    <submittedName>
        <fullName evidence="2">Unannotated protein</fullName>
    </submittedName>
</protein>
<feature type="domain" description="Ubiquitin-like" evidence="1">
    <location>
        <begin position="28"/>
        <end position="97"/>
    </location>
</feature>
<reference evidence="2" key="1">
    <citation type="submission" date="2020-05" db="EMBL/GenBank/DDBJ databases">
        <authorList>
            <person name="Chiriac C."/>
            <person name="Salcher M."/>
            <person name="Ghai R."/>
            <person name="Kavagutti S V."/>
        </authorList>
    </citation>
    <scope>NUCLEOTIDE SEQUENCE</scope>
</reference>
<organism evidence="2">
    <name type="scientific">freshwater metagenome</name>
    <dbReference type="NCBI Taxonomy" id="449393"/>
    <lineage>
        <taxon>unclassified sequences</taxon>
        <taxon>metagenomes</taxon>
        <taxon>ecological metagenomes</taxon>
    </lineage>
</organism>
<dbReference type="Gene3D" id="3.10.20.90">
    <property type="entry name" value="Phosphatidylinositol 3-kinase Catalytic Subunit, Chain A, domain 1"/>
    <property type="match status" value="1"/>
</dbReference>
<dbReference type="PANTHER" id="PTHR10666">
    <property type="entry name" value="UBIQUITIN"/>
    <property type="match status" value="1"/>
</dbReference>
<proteinExistence type="predicted"/>
<dbReference type="PROSITE" id="PS50053">
    <property type="entry name" value="UBIQUITIN_2"/>
    <property type="match status" value="1"/>
</dbReference>